<feature type="transmembrane region" description="Helical" evidence="6">
    <location>
        <begin position="239"/>
        <end position="264"/>
    </location>
</feature>
<comment type="subcellular location">
    <subcellularLocation>
        <location evidence="1">Cell membrane</location>
        <topology evidence="1">Multi-pass membrane protein</topology>
    </subcellularLocation>
</comment>
<dbReference type="RefSeq" id="WP_208740511.1">
    <property type="nucleotide sequence ID" value="NZ_CP024915.1"/>
</dbReference>
<dbReference type="Proteomes" id="UP000239187">
    <property type="component" value="Chromosome"/>
</dbReference>
<evidence type="ECO:0000313" key="7">
    <source>
        <dbReference type="EMBL" id="AUZ86566.1"/>
    </source>
</evidence>
<dbReference type="InterPro" id="IPR002293">
    <property type="entry name" value="AA/rel_permease1"/>
</dbReference>
<organism evidence="7 8">
    <name type="scientific">Arthrobacter agilis</name>
    <dbReference type="NCBI Taxonomy" id="37921"/>
    <lineage>
        <taxon>Bacteria</taxon>
        <taxon>Bacillati</taxon>
        <taxon>Actinomycetota</taxon>
        <taxon>Actinomycetes</taxon>
        <taxon>Micrococcales</taxon>
        <taxon>Micrococcaceae</taxon>
        <taxon>Arthrobacter</taxon>
    </lineage>
</organism>
<dbReference type="GO" id="GO:0005886">
    <property type="term" value="C:plasma membrane"/>
    <property type="evidence" value="ECO:0007669"/>
    <property type="project" value="UniProtKB-SubCell"/>
</dbReference>
<proteinExistence type="predicted"/>
<gene>
    <name evidence="7" type="ORF">CVO76_02105</name>
</gene>
<dbReference type="EMBL" id="CP024915">
    <property type="protein sequence ID" value="AUZ86566.1"/>
    <property type="molecule type" value="Genomic_DNA"/>
</dbReference>
<evidence type="ECO:0000256" key="6">
    <source>
        <dbReference type="SAM" id="Phobius"/>
    </source>
</evidence>
<evidence type="ECO:0000313" key="8">
    <source>
        <dbReference type="Proteomes" id="UP000239187"/>
    </source>
</evidence>
<feature type="transmembrane region" description="Helical" evidence="6">
    <location>
        <begin position="20"/>
        <end position="41"/>
    </location>
</feature>
<evidence type="ECO:0000256" key="2">
    <source>
        <dbReference type="ARBA" id="ARBA00022475"/>
    </source>
</evidence>
<dbReference type="GO" id="GO:0022857">
    <property type="term" value="F:transmembrane transporter activity"/>
    <property type="evidence" value="ECO:0007669"/>
    <property type="project" value="InterPro"/>
</dbReference>
<dbReference type="Gene3D" id="1.20.1740.10">
    <property type="entry name" value="Amino acid/polyamine transporter I"/>
    <property type="match status" value="1"/>
</dbReference>
<feature type="transmembrane region" description="Helical" evidence="6">
    <location>
        <begin position="96"/>
        <end position="118"/>
    </location>
</feature>
<dbReference type="InterPro" id="IPR050367">
    <property type="entry name" value="APC_superfamily"/>
</dbReference>
<reference evidence="7 8" key="1">
    <citation type="submission" date="2017-11" db="EMBL/GenBank/DDBJ databases">
        <title>Draft genome of Arthrobacter agilis strain UMCV2, a plant growth-promoting rhizobacterium and biocontrol capacity of phytopathogenic fungi.</title>
        <authorList>
            <person name="Martinez-Camara R."/>
            <person name="Santoyo G."/>
            <person name="Moreno-Hagelsieb G."/>
            <person name="Valencia-Cantero E."/>
        </authorList>
    </citation>
    <scope>NUCLEOTIDE SEQUENCE [LARGE SCALE GENOMIC DNA]</scope>
    <source>
        <strain evidence="7 8">UMCV2</strain>
    </source>
</reference>
<feature type="transmembrane region" description="Helical" evidence="6">
    <location>
        <begin position="392"/>
        <end position="408"/>
    </location>
</feature>
<feature type="transmembrane region" description="Helical" evidence="6">
    <location>
        <begin position="53"/>
        <end position="75"/>
    </location>
</feature>
<feature type="transmembrane region" description="Helical" evidence="6">
    <location>
        <begin position="284"/>
        <end position="313"/>
    </location>
</feature>
<accession>A0A2L0UBF4</accession>
<keyword evidence="5 6" id="KW-0472">Membrane</keyword>
<sequence length="445" mass="46097">MTKDISATESSTEGGLKRAIGTPLLFAFIVGDTLGAGIYTLVGTMADDVGGVIWLPLLIALVLALLTAGTYAELITKYPHAGGAARYVERAFNIPYLSFLVGFLMMASGITTAAALANAFAGDYLAALIDVPAAPAAVVFIILLTLINLRGVRESLAANLVASVIEVTGLVLVIVLAAVVLGSGNGEPARLLEFAPDVPPLQGAFAASVIAFFSFLGFEAAANMAEEVRNPSRAYPRALFGAIGTAAVVYLLIALGAVIVLPPAELAESTGPLLAVVTASGVGIPPWLFSLIALVAIANGALLFMVMASRVGYGLAEAELLPRAFSRVLPERRTPWVSIVVVAALTIVLSLVGDVGTLAETTVLLLLLVFLSANVSVLVLKKDKVDHPHFSVPRVVPILAIIASIALLTQQTGVVWLGAIGYAVVGSLLFLAARAGRKRQERVSA</sequence>
<dbReference type="PANTHER" id="PTHR42770">
    <property type="entry name" value="AMINO ACID TRANSPORTER-RELATED"/>
    <property type="match status" value="1"/>
</dbReference>
<dbReference type="Pfam" id="PF13520">
    <property type="entry name" value="AA_permease_2"/>
    <property type="match status" value="1"/>
</dbReference>
<keyword evidence="2" id="KW-1003">Cell membrane</keyword>
<feature type="transmembrane region" description="Helical" evidence="6">
    <location>
        <begin position="124"/>
        <end position="149"/>
    </location>
</feature>
<evidence type="ECO:0000256" key="5">
    <source>
        <dbReference type="ARBA" id="ARBA00023136"/>
    </source>
</evidence>
<dbReference type="PANTHER" id="PTHR42770:SF11">
    <property type="entry name" value="INNER MEMBRANE TRANSPORT PROTEIN YBAT"/>
    <property type="match status" value="1"/>
</dbReference>
<evidence type="ECO:0000256" key="1">
    <source>
        <dbReference type="ARBA" id="ARBA00004651"/>
    </source>
</evidence>
<keyword evidence="4 6" id="KW-1133">Transmembrane helix</keyword>
<feature type="transmembrane region" description="Helical" evidence="6">
    <location>
        <begin position="414"/>
        <end position="433"/>
    </location>
</feature>
<evidence type="ECO:0000256" key="4">
    <source>
        <dbReference type="ARBA" id="ARBA00022989"/>
    </source>
</evidence>
<name>A0A2L0UBF4_9MICC</name>
<dbReference type="PIRSF" id="PIRSF006060">
    <property type="entry name" value="AA_transporter"/>
    <property type="match status" value="1"/>
</dbReference>
<feature type="transmembrane region" description="Helical" evidence="6">
    <location>
        <begin position="201"/>
        <end position="218"/>
    </location>
</feature>
<feature type="transmembrane region" description="Helical" evidence="6">
    <location>
        <begin position="358"/>
        <end position="380"/>
    </location>
</feature>
<keyword evidence="3 6" id="KW-0812">Transmembrane</keyword>
<feature type="transmembrane region" description="Helical" evidence="6">
    <location>
        <begin position="334"/>
        <end position="352"/>
    </location>
</feature>
<evidence type="ECO:0000256" key="3">
    <source>
        <dbReference type="ARBA" id="ARBA00022692"/>
    </source>
</evidence>
<protein>
    <submittedName>
        <fullName evidence="7">Amino acid permease</fullName>
    </submittedName>
</protein>
<feature type="transmembrane region" description="Helical" evidence="6">
    <location>
        <begin position="156"/>
        <end position="181"/>
    </location>
</feature>
<dbReference type="AlphaFoldDB" id="A0A2L0UBF4"/>